<feature type="signal peptide" evidence="1">
    <location>
        <begin position="1"/>
        <end position="20"/>
    </location>
</feature>
<protein>
    <submittedName>
        <fullName evidence="2">Uncharacterized protein</fullName>
    </submittedName>
</protein>
<sequence>MDKFGFFYMIVMCVISNTDASCQFKDSLQGRWNGGYDAETRKNVVFSFDGDKLRDFTLNMPTLSQSDFTCVESYEKGDTTIYTLQNVETPQPIFGIQIDIYFCLAVKGEEYSILTGLNPILKDKVYGVKAGTSVSTNDICNQNGNEMNEMTQIADQMRKSEEITSLIDALERELEDRH</sequence>
<evidence type="ECO:0000256" key="1">
    <source>
        <dbReference type="SAM" id="SignalP"/>
    </source>
</evidence>
<feature type="chain" id="PRO_5026909984" evidence="1">
    <location>
        <begin position="21"/>
        <end position="178"/>
    </location>
</feature>
<dbReference type="OrthoDB" id="6064694at2759"/>
<reference evidence="2 3" key="1">
    <citation type="submission" date="2020-06" db="EMBL/GenBank/DDBJ databases">
        <authorList>
            <person name="Li R."/>
            <person name="Bekaert M."/>
        </authorList>
    </citation>
    <scope>NUCLEOTIDE SEQUENCE [LARGE SCALE GENOMIC DNA]</scope>
    <source>
        <strain evidence="3">wild</strain>
    </source>
</reference>
<gene>
    <name evidence="2" type="ORF">MCOR_2444</name>
</gene>
<accession>A0A6J8A2P4</accession>
<keyword evidence="1" id="KW-0732">Signal</keyword>
<dbReference type="EMBL" id="CACVKT020000520">
    <property type="protein sequence ID" value="CAC5359694.1"/>
    <property type="molecule type" value="Genomic_DNA"/>
</dbReference>
<dbReference type="Proteomes" id="UP000507470">
    <property type="component" value="Unassembled WGS sequence"/>
</dbReference>
<keyword evidence="3" id="KW-1185">Reference proteome</keyword>
<dbReference type="AlphaFoldDB" id="A0A6J8A2P4"/>
<name>A0A6J8A2P4_MYTCO</name>
<organism evidence="2 3">
    <name type="scientific">Mytilus coruscus</name>
    <name type="common">Sea mussel</name>
    <dbReference type="NCBI Taxonomy" id="42192"/>
    <lineage>
        <taxon>Eukaryota</taxon>
        <taxon>Metazoa</taxon>
        <taxon>Spiralia</taxon>
        <taxon>Lophotrochozoa</taxon>
        <taxon>Mollusca</taxon>
        <taxon>Bivalvia</taxon>
        <taxon>Autobranchia</taxon>
        <taxon>Pteriomorphia</taxon>
        <taxon>Mytilida</taxon>
        <taxon>Mytiloidea</taxon>
        <taxon>Mytilidae</taxon>
        <taxon>Mytilinae</taxon>
        <taxon>Mytilus</taxon>
    </lineage>
</organism>
<evidence type="ECO:0000313" key="3">
    <source>
        <dbReference type="Proteomes" id="UP000507470"/>
    </source>
</evidence>
<proteinExistence type="predicted"/>
<evidence type="ECO:0000313" key="2">
    <source>
        <dbReference type="EMBL" id="CAC5359694.1"/>
    </source>
</evidence>